<feature type="transmembrane region" description="Helical" evidence="1">
    <location>
        <begin position="6"/>
        <end position="25"/>
    </location>
</feature>
<gene>
    <name evidence="2" type="ORF">BBI10_16555</name>
</gene>
<accession>A0A1C2DV04</accession>
<keyword evidence="1" id="KW-0472">Membrane</keyword>
<reference evidence="2 3" key="1">
    <citation type="submission" date="2016-08" db="EMBL/GenBank/DDBJ databases">
        <title>Whole genome sequence of Pseudomonas graminis strain UASWS1507, a potential biological control agent for agriculture.</title>
        <authorList>
            <person name="Crovadore J."/>
            <person name="Calmin G."/>
            <person name="Chablais R."/>
            <person name="Cochard B."/>
            <person name="Lefort F."/>
        </authorList>
    </citation>
    <scope>NUCLEOTIDE SEQUENCE [LARGE SCALE GENOMIC DNA]</scope>
    <source>
        <strain evidence="2 3">UASWS1507</strain>
    </source>
</reference>
<dbReference type="EMBL" id="MDEN01000064">
    <property type="protein sequence ID" value="OCX18620.1"/>
    <property type="molecule type" value="Genomic_DNA"/>
</dbReference>
<organism evidence="2 3">
    <name type="scientific">Pseudomonas graminis</name>
    <dbReference type="NCBI Taxonomy" id="158627"/>
    <lineage>
        <taxon>Bacteria</taxon>
        <taxon>Pseudomonadati</taxon>
        <taxon>Pseudomonadota</taxon>
        <taxon>Gammaproteobacteria</taxon>
        <taxon>Pseudomonadales</taxon>
        <taxon>Pseudomonadaceae</taxon>
        <taxon>Pseudomonas</taxon>
    </lineage>
</organism>
<evidence type="ECO:0000256" key="1">
    <source>
        <dbReference type="SAM" id="Phobius"/>
    </source>
</evidence>
<proteinExistence type="predicted"/>
<comment type="caution">
    <text evidence="2">The sequence shown here is derived from an EMBL/GenBank/DDBJ whole genome shotgun (WGS) entry which is preliminary data.</text>
</comment>
<name>A0A1C2DV04_9PSED</name>
<keyword evidence="1" id="KW-1133">Transmembrane helix</keyword>
<sequence>MTVLTTFIKVIITLALTILMTKCAMNTWPIPVILRTDQGLLAYAWLLTLLDLEGIEEGEEMLIAISLCMGLATSTVVCALLTKGLRKIKHALTSRSTRQ</sequence>
<dbReference type="AlphaFoldDB" id="A0A1C2DV04"/>
<protein>
    <submittedName>
        <fullName evidence="2">Uncharacterized protein</fullName>
    </submittedName>
</protein>
<evidence type="ECO:0000313" key="3">
    <source>
        <dbReference type="Proteomes" id="UP000095143"/>
    </source>
</evidence>
<feature type="transmembrane region" description="Helical" evidence="1">
    <location>
        <begin position="62"/>
        <end position="82"/>
    </location>
</feature>
<dbReference type="Proteomes" id="UP000095143">
    <property type="component" value="Unassembled WGS sequence"/>
</dbReference>
<keyword evidence="1" id="KW-0812">Transmembrane</keyword>
<evidence type="ECO:0000313" key="2">
    <source>
        <dbReference type="EMBL" id="OCX18620.1"/>
    </source>
</evidence>